<evidence type="ECO:0000313" key="6">
    <source>
        <dbReference type="EMBL" id="VEP15618.1"/>
    </source>
</evidence>
<evidence type="ECO:0000256" key="4">
    <source>
        <dbReference type="SAM" id="Phobius"/>
    </source>
</evidence>
<keyword evidence="4" id="KW-1133">Transmembrane helix</keyword>
<dbReference type="GO" id="GO:0005524">
    <property type="term" value="F:ATP binding"/>
    <property type="evidence" value="ECO:0007669"/>
    <property type="project" value="InterPro"/>
</dbReference>
<dbReference type="InterPro" id="IPR036770">
    <property type="entry name" value="Ankyrin_rpt-contain_sf"/>
</dbReference>
<dbReference type="InterPro" id="IPR002110">
    <property type="entry name" value="Ankyrin_rpt"/>
</dbReference>
<evidence type="ECO:0000256" key="1">
    <source>
        <dbReference type="ARBA" id="ARBA00022737"/>
    </source>
</evidence>
<evidence type="ECO:0000259" key="5">
    <source>
        <dbReference type="PROSITE" id="PS50011"/>
    </source>
</evidence>
<feature type="repeat" description="ANK" evidence="3">
    <location>
        <begin position="236"/>
        <end position="268"/>
    </location>
</feature>
<gene>
    <name evidence="6" type="ORF">H1P_3510007</name>
</gene>
<protein>
    <recommendedName>
        <fullName evidence="5">Protein kinase domain-containing protein</fullName>
    </recommendedName>
</protein>
<evidence type="ECO:0000256" key="2">
    <source>
        <dbReference type="ARBA" id="ARBA00023043"/>
    </source>
</evidence>
<dbReference type="Pfam" id="PF12796">
    <property type="entry name" value="Ank_2"/>
    <property type="match status" value="2"/>
</dbReference>
<keyword evidence="1" id="KW-0677">Repeat</keyword>
<keyword evidence="4" id="KW-0812">Transmembrane</keyword>
<organism evidence="6 7">
    <name type="scientific">Hyella patelloides LEGE 07179</name>
    <dbReference type="NCBI Taxonomy" id="945734"/>
    <lineage>
        <taxon>Bacteria</taxon>
        <taxon>Bacillati</taxon>
        <taxon>Cyanobacteriota</taxon>
        <taxon>Cyanophyceae</taxon>
        <taxon>Pleurocapsales</taxon>
        <taxon>Hyellaceae</taxon>
        <taxon>Hyella</taxon>
    </lineage>
</organism>
<dbReference type="Proteomes" id="UP000320055">
    <property type="component" value="Unassembled WGS sequence"/>
</dbReference>
<dbReference type="PANTHER" id="PTHR24126">
    <property type="entry name" value="ANKYRIN REPEAT, PH AND SEC7 DOMAIN CONTAINING PROTEIN SECG-RELATED"/>
    <property type="match status" value="1"/>
</dbReference>
<accession>A0A563VVX8</accession>
<dbReference type="SMART" id="SM00248">
    <property type="entry name" value="ANK"/>
    <property type="match status" value="6"/>
</dbReference>
<feature type="repeat" description="ANK" evidence="3">
    <location>
        <begin position="206"/>
        <end position="235"/>
    </location>
</feature>
<feature type="domain" description="Protein kinase" evidence="5">
    <location>
        <begin position="1"/>
        <end position="101"/>
    </location>
</feature>
<dbReference type="Gene3D" id="1.10.510.10">
    <property type="entry name" value="Transferase(Phosphotransferase) domain 1"/>
    <property type="match status" value="1"/>
</dbReference>
<feature type="repeat" description="ANK" evidence="3">
    <location>
        <begin position="403"/>
        <end position="438"/>
    </location>
</feature>
<feature type="transmembrane region" description="Helical" evidence="4">
    <location>
        <begin position="108"/>
        <end position="126"/>
    </location>
</feature>
<evidence type="ECO:0000313" key="7">
    <source>
        <dbReference type="Proteomes" id="UP000320055"/>
    </source>
</evidence>
<dbReference type="PANTHER" id="PTHR24126:SF14">
    <property type="entry name" value="ANK_REP_REGION DOMAIN-CONTAINING PROTEIN"/>
    <property type="match status" value="1"/>
</dbReference>
<proteinExistence type="predicted"/>
<dbReference type="SUPFAM" id="SSF56112">
    <property type="entry name" value="Protein kinase-like (PK-like)"/>
    <property type="match status" value="1"/>
</dbReference>
<dbReference type="SUPFAM" id="SSF48403">
    <property type="entry name" value="Ankyrin repeat"/>
    <property type="match status" value="1"/>
</dbReference>
<dbReference type="AlphaFoldDB" id="A0A563VVX8"/>
<dbReference type="GO" id="GO:0004672">
    <property type="term" value="F:protein kinase activity"/>
    <property type="evidence" value="ECO:0007669"/>
    <property type="project" value="InterPro"/>
</dbReference>
<keyword evidence="2 3" id="KW-0040">ANK repeat</keyword>
<feature type="repeat" description="ANK" evidence="3">
    <location>
        <begin position="170"/>
        <end position="205"/>
    </location>
</feature>
<evidence type="ECO:0000256" key="3">
    <source>
        <dbReference type="PROSITE-ProRule" id="PRU00023"/>
    </source>
</evidence>
<dbReference type="PRINTS" id="PR01415">
    <property type="entry name" value="ANKYRIN"/>
</dbReference>
<dbReference type="InterPro" id="IPR000719">
    <property type="entry name" value="Prot_kinase_dom"/>
</dbReference>
<dbReference type="Gene3D" id="1.25.40.20">
    <property type="entry name" value="Ankyrin repeat-containing domain"/>
    <property type="match status" value="2"/>
</dbReference>
<dbReference type="InterPro" id="IPR011009">
    <property type="entry name" value="Kinase-like_dom_sf"/>
</dbReference>
<keyword evidence="4" id="KW-0472">Membrane</keyword>
<reference evidence="6 7" key="1">
    <citation type="submission" date="2019-01" db="EMBL/GenBank/DDBJ databases">
        <authorList>
            <person name="Brito A."/>
        </authorList>
    </citation>
    <scope>NUCLEOTIDE SEQUENCE [LARGE SCALE GENOMIC DNA]</scope>
    <source>
        <strain evidence="6">1</strain>
    </source>
</reference>
<dbReference type="PROSITE" id="PS50011">
    <property type="entry name" value="PROTEIN_KINASE_DOM"/>
    <property type="match status" value="1"/>
</dbReference>
<keyword evidence="7" id="KW-1185">Reference proteome</keyword>
<dbReference type="PROSITE" id="PS50297">
    <property type="entry name" value="ANK_REP_REGION"/>
    <property type="match status" value="2"/>
</dbReference>
<dbReference type="PROSITE" id="PS50088">
    <property type="entry name" value="ANK_REPEAT"/>
    <property type="match status" value="4"/>
</dbReference>
<dbReference type="EMBL" id="CAACVJ010000281">
    <property type="protein sequence ID" value="VEP15618.1"/>
    <property type="molecule type" value="Genomic_DNA"/>
</dbReference>
<name>A0A563VVX8_9CYAN</name>
<sequence>MIRGSTVVGTFGYMAPEQFQGRAVPATDLYSLGATLLFLLTHRSPAELPVERLKIVFSDRIQISEEFADWLEKILEPNLEDRFVSASQALNILQPKPKPITESFSKKGIALVMGLTISAIAIFLILDRNKYAVLNHIGFTEYMLIAMEKQLIPFDDYLAKGGDINIKNKLGQTFLHEQVKKGKLNNIKNIKKALAKGANPNIKDNLGQTPFHLATNDRIAKLLIDRGANINAVDNQGKTALHLALQRQNISLTRYLVNNNIKLDIEDKRKHTPLYIAYFNAYQRKFPRSWSYSQTDLYKKEHKYMFFFLVSKGAVFSETELDKLKQTINYYSSGSYYSSDRLCDPEKIIFLMASGLDINPKNNSNNMTPLQQLTNGNCYGDKQLQSVELLIRAGANVNVTDEKGRTPLHNVVARNYYSAMSVAKLLIDAGANVNATDNQGKTPLNLAQREHIEKLLIDAGAN</sequence>